<keyword evidence="3" id="KW-1185">Reference proteome</keyword>
<keyword evidence="1" id="KW-0732">Signal</keyword>
<proteinExistence type="predicted"/>
<evidence type="ECO:0008006" key="4">
    <source>
        <dbReference type="Google" id="ProtNLM"/>
    </source>
</evidence>
<evidence type="ECO:0000313" key="3">
    <source>
        <dbReference type="Proteomes" id="UP000591131"/>
    </source>
</evidence>
<dbReference type="AlphaFoldDB" id="A0A7J6LC58"/>
<feature type="signal peptide" evidence="1">
    <location>
        <begin position="1"/>
        <end position="25"/>
    </location>
</feature>
<evidence type="ECO:0000256" key="1">
    <source>
        <dbReference type="SAM" id="SignalP"/>
    </source>
</evidence>
<reference evidence="2 3" key="1">
    <citation type="submission" date="2020-04" db="EMBL/GenBank/DDBJ databases">
        <title>Perkinsus chesapeaki whole genome sequence.</title>
        <authorList>
            <person name="Bogema D.R."/>
        </authorList>
    </citation>
    <scope>NUCLEOTIDE SEQUENCE [LARGE SCALE GENOMIC DNA]</scope>
    <source>
        <strain evidence="2">ATCC PRA-425</strain>
    </source>
</reference>
<evidence type="ECO:0000313" key="2">
    <source>
        <dbReference type="EMBL" id="KAF4656753.1"/>
    </source>
</evidence>
<accession>A0A7J6LC58</accession>
<dbReference type="Proteomes" id="UP000591131">
    <property type="component" value="Unassembled WGS sequence"/>
</dbReference>
<sequence length="249" mass="28109">MTITVSNIVHNIVIGLLLAAYHGHAGENDTPTTQGSTEESHPVPMMSEDVNAGRVVASELRTQKLKPTTYTWVQVGRNLTKRDRVAGSYMMKSGNDTLNVENAPAFIWHSRRVKARDITKAYYKCTPIVASKWDIGENAFVDTWVTLMGRNSSKLEIQNIITTMKISPTIGIDVLRKIQQATAYHPDEYNEETCQKQLHEYGKSNRRYLKENGKDFVGDIDDETFAPEGPHRGRQLKEAIHNILKVLKI</sequence>
<name>A0A7J6LC58_PERCH</name>
<protein>
    <recommendedName>
        <fullName evidence="4">Slowmo</fullName>
    </recommendedName>
</protein>
<comment type="caution">
    <text evidence="2">The sequence shown here is derived from an EMBL/GenBank/DDBJ whole genome shotgun (WGS) entry which is preliminary data.</text>
</comment>
<organism evidence="2 3">
    <name type="scientific">Perkinsus chesapeaki</name>
    <name type="common">Clam parasite</name>
    <name type="synonym">Perkinsus andrewsi</name>
    <dbReference type="NCBI Taxonomy" id="330153"/>
    <lineage>
        <taxon>Eukaryota</taxon>
        <taxon>Sar</taxon>
        <taxon>Alveolata</taxon>
        <taxon>Perkinsozoa</taxon>
        <taxon>Perkinsea</taxon>
        <taxon>Perkinsida</taxon>
        <taxon>Perkinsidae</taxon>
        <taxon>Perkinsus</taxon>
    </lineage>
</organism>
<dbReference type="EMBL" id="JAAPAO010000579">
    <property type="protein sequence ID" value="KAF4656753.1"/>
    <property type="molecule type" value="Genomic_DNA"/>
</dbReference>
<gene>
    <name evidence="2" type="ORF">FOL47_008757</name>
</gene>
<feature type="chain" id="PRO_5029707147" description="Slowmo" evidence="1">
    <location>
        <begin position="26"/>
        <end position="249"/>
    </location>
</feature>